<name>A0A515CTI6_SERLI</name>
<evidence type="ECO:0000313" key="1">
    <source>
        <dbReference type="EMBL" id="QDL31482.1"/>
    </source>
</evidence>
<gene>
    <name evidence="1" type="ORF">EGO53_06670</name>
</gene>
<proteinExistence type="predicted"/>
<dbReference type="Proteomes" id="UP000317572">
    <property type="component" value="Chromosome"/>
</dbReference>
<reference evidence="1 2" key="1">
    <citation type="submission" date="2018-11" db="EMBL/GenBank/DDBJ databases">
        <title>The first complete genome of Serratia liquefaciens isolated from metalophyte plant revel distinctness adaptive mechanisms in an extreme habitat.</title>
        <authorList>
            <person name="Caneschi W.L."/>
            <person name="Sanchez A.B."/>
            <person name="Felestrino E.B."/>
            <person name="Assis R.A.B."/>
            <person name="Lemes C.G.C."/>
            <person name="Cordeiro I.F."/>
            <person name="Fonseca N.P."/>
            <person name="Villa M."/>
            <person name="Vieira I.T."/>
            <person name="Moraes L.A."/>
            <person name="Kamino L.H.Y."/>
            <person name="do Carmo F."/>
            <person name="Garcia C.M."/>
            <person name="Almeida N.F."/>
            <person name="Silva R.S."/>
            <person name="Ferro J.A."/>
            <person name="Ferro M.I.T."/>
            <person name="Varani A.M."/>
            <person name="Ferreira R.M."/>
            <person name="dos Santos V.L."/>
            <person name="Silva U.C."/>
            <person name="Setubal J.C."/>
            <person name="Moreira L.M."/>
        </authorList>
    </citation>
    <scope>NUCLEOTIDE SEQUENCE [LARGE SCALE GENOMIC DNA]</scope>
    <source>
        <strain evidence="1 2">FG3</strain>
    </source>
</reference>
<organism evidence="1 2">
    <name type="scientific">Serratia liquefaciens</name>
    <dbReference type="NCBI Taxonomy" id="614"/>
    <lineage>
        <taxon>Bacteria</taxon>
        <taxon>Pseudomonadati</taxon>
        <taxon>Pseudomonadota</taxon>
        <taxon>Gammaproteobacteria</taxon>
        <taxon>Enterobacterales</taxon>
        <taxon>Yersiniaceae</taxon>
        <taxon>Serratia</taxon>
    </lineage>
</organism>
<evidence type="ECO:0008006" key="3">
    <source>
        <dbReference type="Google" id="ProtNLM"/>
    </source>
</evidence>
<dbReference type="EMBL" id="CP033893">
    <property type="protein sequence ID" value="QDL31482.1"/>
    <property type="molecule type" value="Genomic_DNA"/>
</dbReference>
<dbReference type="RefSeq" id="WP_142814994.1">
    <property type="nucleotide sequence ID" value="NZ_CP033893.1"/>
</dbReference>
<sequence length="116" mass="13013">MAINYIRMRATATRLLTENGQKRVLTRGGKVTRVNGKEVQLPDEKADVIGVVTEYKPGEIDGTLIQNGDVLLVATYQTEIRIDDRIDIDGKKYRVVHPHPVKPAAVLICYRSQLRA</sequence>
<dbReference type="AlphaFoldDB" id="A0A515CTI6"/>
<accession>A0A515CTI6</accession>
<protein>
    <recommendedName>
        <fullName evidence="3">Phage protein</fullName>
    </recommendedName>
</protein>
<evidence type="ECO:0000313" key="2">
    <source>
        <dbReference type="Proteomes" id="UP000317572"/>
    </source>
</evidence>